<sequence length="438" mass="49481">MIDLKLALISDPHLGAKWGTPREQDSFDQFREAIERSIELGAQLILILGDIFDTRIPRQEVWAQALRILSLPLAHGRNSVRLVRIIDKDPGEISPLSLRGIPVVALHGNHERRTRGLTNPVEALEAAGLLIHLHHNSLVFEEGDQRVAVHGMSNVPEQYASKVLSMWNPKPVEGAFNILALHQSIGQYVYSGEETPTLDVSDLPPGFDLYLCGHIHYRSESSAHGRPLIFPGSTERTQLIKVEAEIPKGFYLVEIGERLGLEFIELRTQRDFHYVEMKFDGATISEINKAVRKKVEELLRQPRRNDRKPPLIRIRLLGTLAKEASRSEFDDRAISDEFADRAIVVIGKADLQVPDLGEKVQLLRELREQRLSMDETAMCLLEESLRDAAHVSLFDVRSLYSLLVADRAEEALQNIYRVVESLVKADLEREKDDNAGQT</sequence>
<evidence type="ECO:0000313" key="6">
    <source>
        <dbReference type="Proteomes" id="UP000074294"/>
    </source>
</evidence>
<dbReference type="CDD" id="cd00840">
    <property type="entry name" value="MPP_Mre11_N"/>
    <property type="match status" value="1"/>
</dbReference>
<comment type="caution">
    <text evidence="5">The sequence shown here is derived from an EMBL/GenBank/DDBJ whole genome shotgun (WGS) entry which is preliminary data.</text>
</comment>
<dbReference type="SUPFAM" id="SSF56300">
    <property type="entry name" value="Metallo-dependent phosphatases"/>
    <property type="match status" value="1"/>
</dbReference>
<feature type="domain" description="Calcineurin-like phosphoesterase" evidence="4">
    <location>
        <begin position="5"/>
        <end position="217"/>
    </location>
</feature>
<evidence type="ECO:0000313" key="5">
    <source>
        <dbReference type="EMBL" id="KUO39909.1"/>
    </source>
</evidence>
<dbReference type="InterPro" id="IPR050535">
    <property type="entry name" value="DNA_Repair-Maintenance_Comp"/>
</dbReference>
<dbReference type="EMBL" id="LQMQ01000052">
    <property type="protein sequence ID" value="KUO39909.1"/>
    <property type="molecule type" value="Genomic_DNA"/>
</dbReference>
<dbReference type="Gene3D" id="3.60.21.10">
    <property type="match status" value="1"/>
</dbReference>
<protein>
    <recommendedName>
        <fullName evidence="4">Calcineurin-like phosphoesterase domain-containing protein</fullName>
    </recommendedName>
</protein>
<evidence type="ECO:0000256" key="1">
    <source>
        <dbReference type="ARBA" id="ARBA00022722"/>
    </source>
</evidence>
<dbReference type="STRING" id="1776334.APZ16_01580"/>
<dbReference type="InterPro" id="IPR041796">
    <property type="entry name" value="Mre11_N"/>
</dbReference>
<proteinExistence type="predicted"/>
<dbReference type="InterPro" id="IPR029052">
    <property type="entry name" value="Metallo-depent_PP-like"/>
</dbReference>
<evidence type="ECO:0000259" key="4">
    <source>
        <dbReference type="Pfam" id="PF00149"/>
    </source>
</evidence>
<dbReference type="Proteomes" id="UP000074294">
    <property type="component" value="Unassembled WGS sequence"/>
</dbReference>
<dbReference type="PANTHER" id="PTHR30337">
    <property type="entry name" value="COMPONENT OF ATP-DEPENDENT DSDNA EXONUCLEASE"/>
    <property type="match status" value="1"/>
</dbReference>
<dbReference type="AlphaFoldDB" id="A0A147JTT2"/>
<dbReference type="GO" id="GO:0004527">
    <property type="term" value="F:exonuclease activity"/>
    <property type="evidence" value="ECO:0007669"/>
    <property type="project" value="UniProtKB-KW"/>
</dbReference>
<reference evidence="5 6" key="1">
    <citation type="journal article" date="2016" name="Nat. Microbiol.">
        <title>Genomic inference of the metabolism of cosmopolitan subsurface Archaea, Hadesarchaea.</title>
        <authorList>
            <person name="Baker B.J."/>
            <person name="Saw J.H."/>
            <person name="Lind A.E."/>
            <person name="Lazar C.S."/>
            <person name="Hinrichs K.-U."/>
            <person name="Teske A.P."/>
            <person name="Ettema T.J."/>
        </authorList>
    </citation>
    <scope>NUCLEOTIDE SEQUENCE [LARGE SCALE GENOMIC DNA]</scope>
</reference>
<keyword evidence="1" id="KW-0540">Nuclease</keyword>
<gene>
    <name evidence="5" type="ORF">APZ16_01580</name>
</gene>
<organism evidence="5 6">
    <name type="scientific">Hadarchaeum yellowstonense</name>
    <dbReference type="NCBI Taxonomy" id="1776334"/>
    <lineage>
        <taxon>Archaea</taxon>
        <taxon>Methanobacteriati</taxon>
        <taxon>Candidatus Hadarchaeota</taxon>
        <taxon>Candidatus Hadarchaeia</taxon>
        <taxon>Candidatus Hadarchaeales</taxon>
        <taxon>Candidatus Hadarchaeaceae</taxon>
        <taxon>Candidatus Hadarchaeum</taxon>
    </lineage>
</organism>
<accession>A0A147JTT2</accession>
<dbReference type="Pfam" id="PF00149">
    <property type="entry name" value="Metallophos"/>
    <property type="match status" value="1"/>
</dbReference>
<name>A0A147JTT2_HADYE</name>
<evidence type="ECO:0000256" key="3">
    <source>
        <dbReference type="ARBA" id="ARBA00022839"/>
    </source>
</evidence>
<dbReference type="InterPro" id="IPR004843">
    <property type="entry name" value="Calcineurin-like_PHP"/>
</dbReference>
<evidence type="ECO:0000256" key="2">
    <source>
        <dbReference type="ARBA" id="ARBA00022801"/>
    </source>
</evidence>
<dbReference type="PANTHER" id="PTHR30337:SF0">
    <property type="entry name" value="NUCLEASE SBCCD SUBUNIT D"/>
    <property type="match status" value="1"/>
</dbReference>
<keyword evidence="3" id="KW-0269">Exonuclease</keyword>
<keyword evidence="2" id="KW-0378">Hydrolase</keyword>